<dbReference type="SUPFAM" id="SSF46785">
    <property type="entry name" value="Winged helix' DNA-binding domain"/>
    <property type="match status" value="1"/>
</dbReference>
<keyword evidence="5" id="KW-0614">Plasmid</keyword>
<evidence type="ECO:0000259" key="4">
    <source>
        <dbReference type="PROSITE" id="PS50949"/>
    </source>
</evidence>
<evidence type="ECO:0000256" key="2">
    <source>
        <dbReference type="ARBA" id="ARBA00023125"/>
    </source>
</evidence>
<dbReference type="Gene3D" id="1.20.120.530">
    <property type="entry name" value="GntR ligand-binding domain-like"/>
    <property type="match status" value="1"/>
</dbReference>
<evidence type="ECO:0000313" key="5">
    <source>
        <dbReference type="EMBL" id="AVH45410.1"/>
    </source>
</evidence>
<sequence>MNQTVLARSLLRRDIIDGKLPPAEWLRLQELRQQYKIGSSPLREALTGLVGEGLVEFSANRGFRLKPLTRADLEDIEWMRVTVETAALRQSIALGGVDWKAGVVSALYRLKDATLTTATDKEGLDAWNDEHDEFHRALIAACGSPRALQAQSRLADQHRRYRIALMGDNMNREEIIEQHTAMAEAAIEGDVEQAVLLLESNLKSTTEFYSSVLDAMSEIVPGNR</sequence>
<dbReference type="PANTHER" id="PTHR43537:SF20">
    <property type="entry name" value="HTH-TYPE TRANSCRIPTIONAL REPRESSOR GLAR"/>
    <property type="match status" value="1"/>
</dbReference>
<dbReference type="SUPFAM" id="SSF48008">
    <property type="entry name" value="GntR ligand-binding domain-like"/>
    <property type="match status" value="1"/>
</dbReference>
<organism evidence="5 6">
    <name type="scientific">Agrobacterium tumefaciens</name>
    <dbReference type="NCBI Taxonomy" id="358"/>
    <lineage>
        <taxon>Bacteria</taxon>
        <taxon>Pseudomonadati</taxon>
        <taxon>Pseudomonadota</taxon>
        <taxon>Alphaproteobacteria</taxon>
        <taxon>Hyphomicrobiales</taxon>
        <taxon>Rhizobiaceae</taxon>
        <taxon>Rhizobium/Agrobacterium group</taxon>
        <taxon>Agrobacterium</taxon>
        <taxon>Agrobacterium tumefaciens complex</taxon>
    </lineage>
</organism>
<dbReference type="InterPro" id="IPR008920">
    <property type="entry name" value="TF_FadR/GntR_C"/>
</dbReference>
<dbReference type="PANTHER" id="PTHR43537">
    <property type="entry name" value="TRANSCRIPTIONAL REGULATOR, GNTR FAMILY"/>
    <property type="match status" value="1"/>
</dbReference>
<geneLocation type="plasmid" evidence="6">
    <name>pat1d1609a</name>
</geneLocation>
<keyword evidence="1" id="KW-0805">Transcription regulation</keyword>
<dbReference type="Pfam" id="PF07729">
    <property type="entry name" value="FCD"/>
    <property type="match status" value="1"/>
</dbReference>
<protein>
    <submittedName>
        <fullName evidence="5">GntR family transcriptional regulator, carbon starvation induced regulator</fullName>
    </submittedName>
</protein>
<dbReference type="EMBL" id="CP026927">
    <property type="protein sequence ID" value="AVH45410.1"/>
    <property type="molecule type" value="Genomic_DNA"/>
</dbReference>
<dbReference type="PROSITE" id="PS50949">
    <property type="entry name" value="HTH_GNTR"/>
    <property type="match status" value="1"/>
</dbReference>
<dbReference type="AlphaFoldDB" id="A0A2L2LM47"/>
<dbReference type="InterPro" id="IPR011711">
    <property type="entry name" value="GntR_C"/>
</dbReference>
<keyword evidence="3" id="KW-0804">Transcription</keyword>
<dbReference type="GO" id="GO:0003677">
    <property type="term" value="F:DNA binding"/>
    <property type="evidence" value="ECO:0007669"/>
    <property type="project" value="UniProtKB-KW"/>
</dbReference>
<gene>
    <name evidence="5" type="primary">csiR</name>
    <name evidence="5" type="ORF">At1D1609_53780</name>
</gene>
<evidence type="ECO:0000256" key="3">
    <source>
        <dbReference type="ARBA" id="ARBA00023163"/>
    </source>
</evidence>
<feature type="domain" description="HTH gntR-type" evidence="4">
    <location>
        <begin position="1"/>
        <end position="68"/>
    </location>
</feature>
<evidence type="ECO:0000256" key="1">
    <source>
        <dbReference type="ARBA" id="ARBA00023015"/>
    </source>
</evidence>
<dbReference type="InterPro" id="IPR036388">
    <property type="entry name" value="WH-like_DNA-bd_sf"/>
</dbReference>
<dbReference type="GO" id="GO:0003700">
    <property type="term" value="F:DNA-binding transcription factor activity"/>
    <property type="evidence" value="ECO:0007669"/>
    <property type="project" value="InterPro"/>
</dbReference>
<dbReference type="InterPro" id="IPR000524">
    <property type="entry name" value="Tscrpt_reg_HTH_GntR"/>
</dbReference>
<keyword evidence="2" id="KW-0238">DNA-binding</keyword>
<dbReference type="Pfam" id="PF00392">
    <property type="entry name" value="GntR"/>
    <property type="match status" value="1"/>
</dbReference>
<dbReference type="Gene3D" id="1.10.10.10">
    <property type="entry name" value="Winged helix-like DNA-binding domain superfamily/Winged helix DNA-binding domain"/>
    <property type="match status" value="1"/>
</dbReference>
<dbReference type="InterPro" id="IPR036390">
    <property type="entry name" value="WH_DNA-bd_sf"/>
</dbReference>
<dbReference type="SMART" id="SM00895">
    <property type="entry name" value="FCD"/>
    <property type="match status" value="1"/>
</dbReference>
<dbReference type="Proteomes" id="UP000237717">
    <property type="component" value="Plasmid pAt1D1609a"/>
</dbReference>
<dbReference type="SMART" id="SM00345">
    <property type="entry name" value="HTH_GNTR"/>
    <property type="match status" value="1"/>
</dbReference>
<name>A0A2L2LM47_AGRTU</name>
<accession>A0A2L2LM47</accession>
<reference evidence="5 6" key="1">
    <citation type="submission" date="2018-02" db="EMBL/GenBank/DDBJ databases">
        <title>Complete genome sequence of Agrobacterium tumefaciens 1D1609.</title>
        <authorList>
            <person name="Cho S.-T."/>
            <person name="Haryono M."/>
            <person name="Chang H.-H."/>
            <person name="Santos M.N."/>
            <person name="Lai E.-M."/>
            <person name="Kuo C.-H."/>
        </authorList>
    </citation>
    <scope>NUCLEOTIDE SEQUENCE [LARGE SCALE GENOMIC DNA]</scope>
    <source>
        <strain evidence="5 6">1D1609</strain>
        <plasmid evidence="6">Plasmid pat1d1609a</plasmid>
    </source>
</reference>
<evidence type="ECO:0000313" key="6">
    <source>
        <dbReference type="Proteomes" id="UP000237717"/>
    </source>
</evidence>
<proteinExistence type="predicted"/>
<dbReference type="RefSeq" id="WP_158662962.1">
    <property type="nucleotide sequence ID" value="NZ_CP026927.1"/>
</dbReference>